<dbReference type="GO" id="GO:0048731">
    <property type="term" value="P:system development"/>
    <property type="evidence" value="ECO:0007669"/>
    <property type="project" value="UniProtKB-ARBA"/>
</dbReference>
<dbReference type="GO" id="GO:0009451">
    <property type="term" value="P:RNA modification"/>
    <property type="evidence" value="ECO:0007669"/>
    <property type="project" value="InterPro"/>
</dbReference>
<evidence type="ECO:0000313" key="4">
    <source>
        <dbReference type="Proteomes" id="UP000825935"/>
    </source>
</evidence>
<dbReference type="AlphaFoldDB" id="A0A8T2URD4"/>
<reference evidence="3" key="1">
    <citation type="submission" date="2021-08" db="EMBL/GenBank/DDBJ databases">
        <title>WGS assembly of Ceratopteris richardii.</title>
        <authorList>
            <person name="Marchant D.B."/>
            <person name="Chen G."/>
            <person name="Jenkins J."/>
            <person name="Shu S."/>
            <person name="Leebens-Mack J."/>
            <person name="Grimwood J."/>
            <person name="Schmutz J."/>
            <person name="Soltis P."/>
            <person name="Soltis D."/>
            <person name="Chen Z.-H."/>
        </authorList>
    </citation>
    <scope>NUCLEOTIDE SEQUENCE</scope>
    <source>
        <strain evidence="3">Whitten #5841</strain>
        <tissue evidence="3">Leaf</tissue>
    </source>
</reference>
<dbReference type="PANTHER" id="PTHR24015">
    <property type="entry name" value="OS07G0578800 PROTEIN-RELATED"/>
    <property type="match status" value="1"/>
</dbReference>
<dbReference type="OrthoDB" id="185373at2759"/>
<dbReference type="Pfam" id="PF01535">
    <property type="entry name" value="PPR"/>
    <property type="match status" value="4"/>
</dbReference>
<dbReference type="PANTHER" id="PTHR24015:SF548">
    <property type="entry name" value="OS08G0340900 PROTEIN"/>
    <property type="match status" value="1"/>
</dbReference>
<dbReference type="FunFam" id="1.25.40.10:FF:000344">
    <property type="entry name" value="Pentatricopeptide repeat-containing protein"/>
    <property type="match status" value="1"/>
</dbReference>
<name>A0A8T2URD4_CERRI</name>
<dbReference type="GO" id="GO:0003723">
    <property type="term" value="F:RNA binding"/>
    <property type="evidence" value="ECO:0007669"/>
    <property type="project" value="InterPro"/>
</dbReference>
<comment type="caution">
    <text evidence="3">The sequence shown here is derived from an EMBL/GenBank/DDBJ whole genome shotgun (WGS) entry which is preliminary data.</text>
</comment>
<organism evidence="3 4">
    <name type="scientific">Ceratopteris richardii</name>
    <name type="common">Triangle waterfern</name>
    <dbReference type="NCBI Taxonomy" id="49495"/>
    <lineage>
        <taxon>Eukaryota</taxon>
        <taxon>Viridiplantae</taxon>
        <taxon>Streptophyta</taxon>
        <taxon>Embryophyta</taxon>
        <taxon>Tracheophyta</taxon>
        <taxon>Polypodiopsida</taxon>
        <taxon>Polypodiidae</taxon>
        <taxon>Polypodiales</taxon>
        <taxon>Pteridineae</taxon>
        <taxon>Pteridaceae</taxon>
        <taxon>Parkerioideae</taxon>
        <taxon>Ceratopteris</taxon>
    </lineage>
</organism>
<dbReference type="EMBL" id="CM035410">
    <property type="protein sequence ID" value="KAH7437306.1"/>
    <property type="molecule type" value="Genomic_DNA"/>
</dbReference>
<feature type="repeat" description="PPR" evidence="2">
    <location>
        <begin position="375"/>
        <end position="409"/>
    </location>
</feature>
<dbReference type="InterPro" id="IPR011990">
    <property type="entry name" value="TPR-like_helical_dom_sf"/>
</dbReference>
<evidence type="ECO:0000256" key="1">
    <source>
        <dbReference type="ARBA" id="ARBA00022737"/>
    </source>
</evidence>
<keyword evidence="1" id="KW-0677">Repeat</keyword>
<protein>
    <recommendedName>
        <fullName evidence="5">Pentatricopeptide repeat-containing protein</fullName>
    </recommendedName>
</protein>
<dbReference type="EMBL" id="CM035410">
    <property type="protein sequence ID" value="KAH7437308.1"/>
    <property type="molecule type" value="Genomic_DNA"/>
</dbReference>
<dbReference type="InterPro" id="IPR046960">
    <property type="entry name" value="PPR_At4g14850-like_plant"/>
</dbReference>
<dbReference type="FunFam" id="1.25.40.10:FF:000158">
    <property type="entry name" value="pentatricopeptide repeat-containing protein At2g33680"/>
    <property type="match status" value="1"/>
</dbReference>
<feature type="repeat" description="PPR" evidence="2">
    <location>
        <begin position="477"/>
        <end position="511"/>
    </location>
</feature>
<dbReference type="NCBIfam" id="TIGR00756">
    <property type="entry name" value="PPR"/>
    <property type="match status" value="5"/>
</dbReference>
<sequence>MDELPTTINGLIPLLQKCRQEKNRRCAKVLYRHIQEHCMETLAAVGSYLVSMLADCGAFDEANEVLERLPSCNERSWTSLMSAYYDDNQPQKASILYQKMQEHGVIPSTFTLVVVLKTCAALKYMSQGKQIHMNVVYTGYERDVFVGNALVDMYSKCGSFMDGLEVCKMLPVRDVVTWTAIITGYIEYGHYKEAMTCFDAMHEDGVAPNVVTYICILRAIAGTYSLRNAHEVHMQVVLCGYEQDQAVGNTLVAMYGKCGFLSCAQGVFSRLHFRNVVSWNSLIAGYAEHDFDESVVKAYKQMQTESVPPDLVTMVYALKACGSLKAINMGHIIHADAVMKGVDDLSVGNATVDMYARCNFIADAQVALIRLPVKDVVSWNSLIFGYAEQGSCEEVFECIGKMQKDGIAPDSVTYVMCLKACNSSEWSSVRGDVLHTQIIYLGFENNAIVGSALVDMYAKAGLLMDAEKVFNDLPNPHVMVWTALIAGYAQHGSFISAHKCYEKMQLKGICPDQGIFVCLLKAVKDVGAIFVVHELHADVIKRGYDQDILICSILVDIYAKFGAILEAQSVFNRLPIRDVVSWSALMRGYGMNHDGKNALKCFEKMKNEGIKLDEVMFTCLLFACSRSQLIIKGQEFFHGISEHGFVPSVGHYTCMVDLLSKLGNLIEAEKFTEAMSSPPVLTTLLAACKSHGDSTLGQHCFHELTK</sequence>
<evidence type="ECO:0000256" key="2">
    <source>
        <dbReference type="PROSITE-ProRule" id="PRU00708"/>
    </source>
</evidence>
<keyword evidence="4" id="KW-1185">Reference proteome</keyword>
<feature type="repeat" description="PPR" evidence="2">
    <location>
        <begin position="174"/>
        <end position="208"/>
    </location>
</feature>
<feature type="repeat" description="PPR" evidence="2">
    <location>
        <begin position="73"/>
        <end position="107"/>
    </location>
</feature>
<feature type="repeat" description="PPR" evidence="2">
    <location>
        <begin position="275"/>
        <end position="309"/>
    </location>
</feature>
<dbReference type="Pfam" id="PF13041">
    <property type="entry name" value="PPR_2"/>
    <property type="match status" value="4"/>
</dbReference>
<dbReference type="FunFam" id="1.25.40.10:FF:000196">
    <property type="entry name" value="Pentatricopeptide repeat-containing protein At4g14850"/>
    <property type="match status" value="1"/>
</dbReference>
<dbReference type="Proteomes" id="UP000825935">
    <property type="component" value="Chromosome 5"/>
</dbReference>
<accession>A0A8T2URD4</accession>
<evidence type="ECO:0008006" key="5">
    <source>
        <dbReference type="Google" id="ProtNLM"/>
    </source>
</evidence>
<evidence type="ECO:0000313" key="3">
    <source>
        <dbReference type="EMBL" id="KAH7437308.1"/>
    </source>
</evidence>
<dbReference type="Gene3D" id="1.25.40.10">
    <property type="entry name" value="Tetratricopeptide repeat domain"/>
    <property type="match status" value="5"/>
</dbReference>
<gene>
    <name evidence="3" type="ORF">KP509_05G065200</name>
</gene>
<dbReference type="PROSITE" id="PS51375">
    <property type="entry name" value="PPR"/>
    <property type="match status" value="6"/>
</dbReference>
<feature type="repeat" description="PPR" evidence="2">
    <location>
        <begin position="578"/>
        <end position="612"/>
    </location>
</feature>
<dbReference type="InterPro" id="IPR002885">
    <property type="entry name" value="PPR_rpt"/>
</dbReference>
<proteinExistence type="predicted"/>